<dbReference type="AlphaFoldDB" id="A0A1R0H1K2"/>
<evidence type="ECO:0000256" key="1">
    <source>
        <dbReference type="ARBA" id="ARBA00004123"/>
    </source>
</evidence>
<name>A0A1R0H1K2_9FUNG</name>
<dbReference type="GO" id="GO:0005634">
    <property type="term" value="C:nucleus"/>
    <property type="evidence" value="ECO:0007669"/>
    <property type="project" value="UniProtKB-SubCell"/>
</dbReference>
<reference evidence="4 5" key="1">
    <citation type="journal article" date="2016" name="Mol. Biol. Evol.">
        <title>Genome-Wide Survey of Gut Fungi (Harpellales) Reveals the First Horizontally Transferred Ubiquitin Gene from a Mosquito Host.</title>
        <authorList>
            <person name="Wang Y."/>
            <person name="White M.M."/>
            <person name="Kvist S."/>
            <person name="Moncalvo J.M."/>
        </authorList>
    </citation>
    <scope>NUCLEOTIDE SEQUENCE [LARGE SCALE GENOMIC DNA]</scope>
    <source>
        <strain evidence="4 5">ALG-7-W6</strain>
    </source>
</reference>
<protein>
    <recommendedName>
        <fullName evidence="3">Exosome complex component N-terminal domain-containing protein</fullName>
    </recommendedName>
</protein>
<accession>A0A1R0H1K2</accession>
<keyword evidence="5" id="KW-1185">Reference proteome</keyword>
<sequence>MGDSSTVVVGQRLGRVQDYVAGDGTYVRNGMIISSVLGKKAVEETTETGQKVLDSWCDTPFIDFEIGAV</sequence>
<dbReference type="OrthoDB" id="440760at2759"/>
<dbReference type="EMBL" id="LSSL01001121">
    <property type="protein sequence ID" value="OLY83011.1"/>
    <property type="molecule type" value="Genomic_DNA"/>
</dbReference>
<comment type="caution">
    <text evidence="4">The sequence shown here is derived from an EMBL/GenBank/DDBJ whole genome shotgun (WGS) entry which is preliminary data.</text>
</comment>
<evidence type="ECO:0000313" key="5">
    <source>
        <dbReference type="Proteomes" id="UP000187455"/>
    </source>
</evidence>
<dbReference type="SUPFAM" id="SSF110324">
    <property type="entry name" value="Ribosomal L27 protein-like"/>
    <property type="match status" value="1"/>
</dbReference>
<organism evidence="4 5">
    <name type="scientific">Smittium mucronatum</name>
    <dbReference type="NCBI Taxonomy" id="133383"/>
    <lineage>
        <taxon>Eukaryota</taxon>
        <taxon>Fungi</taxon>
        <taxon>Fungi incertae sedis</taxon>
        <taxon>Zoopagomycota</taxon>
        <taxon>Kickxellomycotina</taxon>
        <taxon>Harpellomycetes</taxon>
        <taxon>Harpellales</taxon>
        <taxon>Legeriomycetaceae</taxon>
        <taxon>Smittium</taxon>
    </lineage>
</organism>
<gene>
    <name evidence="4" type="ORF">AYI68_g2860</name>
</gene>
<dbReference type="GO" id="GO:0000178">
    <property type="term" value="C:exosome (RNase complex)"/>
    <property type="evidence" value="ECO:0007669"/>
    <property type="project" value="UniProtKB-KW"/>
</dbReference>
<dbReference type="Pfam" id="PF14382">
    <property type="entry name" value="ECR1_N"/>
    <property type="match status" value="1"/>
</dbReference>
<dbReference type="Gene3D" id="2.40.50.100">
    <property type="match status" value="1"/>
</dbReference>
<feature type="domain" description="Exosome complex component N-terminal" evidence="3">
    <location>
        <begin position="10"/>
        <end position="40"/>
    </location>
</feature>
<evidence type="ECO:0000313" key="4">
    <source>
        <dbReference type="EMBL" id="OLY83011.1"/>
    </source>
</evidence>
<keyword evidence="2" id="KW-0271">Exosome</keyword>
<dbReference type="Proteomes" id="UP000187455">
    <property type="component" value="Unassembled WGS sequence"/>
</dbReference>
<evidence type="ECO:0000256" key="2">
    <source>
        <dbReference type="ARBA" id="ARBA00022835"/>
    </source>
</evidence>
<dbReference type="InterPro" id="IPR025721">
    <property type="entry name" value="Exosome_cplx_N_dom"/>
</dbReference>
<proteinExistence type="predicted"/>
<comment type="subcellular location">
    <subcellularLocation>
        <location evidence="1">Nucleus</location>
    </subcellularLocation>
</comment>
<evidence type="ECO:0000259" key="3">
    <source>
        <dbReference type="Pfam" id="PF14382"/>
    </source>
</evidence>